<protein>
    <submittedName>
        <fullName evidence="2">Uncharacterized protein</fullName>
    </submittedName>
</protein>
<sequence length="440" mass="46254">MAVFPFPAHSFRITHASTASRKPSTQAGRGARHGLLAASASLLLASPAQSQNVINSNTTIRSALCVGFNCADTETYGTDVIRMKTANIRLHADDSSSSTFPNNDWRLVFNDSTAVSTGGKSYFAVEDATSGNVLLRLDAGARDNALVLDSSGELGLGTMTPITDIHVATGDSPTIRLEQDGSGTFAAQSWDIGGNEQSFFVRDNTVSSGLPFRIKPGAPSGSLYIDPDGDVAIGINGNISSSLHVRRNDGSASLLVEEANGTQLPRNLLTLKNNGRPEIAMANTSTGGEWSFGAGTNFILKQGAVDSASSAKTKLFEIKPNGDATLTGSLTTGGTTCGGGCDIVFSEDFDLPSIAEHAEAMFSLGFLPNVGPTIENAPINVTDKLGRMLNELEHAHIYIAELEARDAGKTARIELLEAEVGRISELEARLTALETNFSGE</sequence>
<evidence type="ECO:0000313" key="3">
    <source>
        <dbReference type="Proteomes" id="UP001226762"/>
    </source>
</evidence>
<proteinExistence type="predicted"/>
<reference evidence="2" key="1">
    <citation type="submission" date="2022-07" db="EMBL/GenBank/DDBJ databases">
        <authorList>
            <person name="Otstavnykh N."/>
            <person name="Isaeva M."/>
            <person name="Bystritskaya E."/>
        </authorList>
    </citation>
    <scope>NUCLEOTIDE SEQUENCE</scope>
    <source>
        <strain evidence="2">KCTC 52189</strain>
    </source>
</reference>
<dbReference type="AlphaFoldDB" id="A0AAE4B365"/>
<feature type="coiled-coil region" evidence="1">
    <location>
        <begin position="399"/>
        <end position="436"/>
    </location>
</feature>
<keyword evidence="3" id="KW-1185">Reference proteome</keyword>
<evidence type="ECO:0000256" key="1">
    <source>
        <dbReference type="SAM" id="Coils"/>
    </source>
</evidence>
<dbReference type="RefSeq" id="WP_306734227.1">
    <property type="nucleotide sequence ID" value="NZ_JANHAX010000001.1"/>
</dbReference>
<comment type="caution">
    <text evidence="2">The sequence shown here is derived from an EMBL/GenBank/DDBJ whole genome shotgun (WGS) entry which is preliminary data.</text>
</comment>
<organism evidence="2 3">
    <name type="scientific">Marimonas arenosa</name>
    <dbReference type="NCBI Taxonomy" id="1795305"/>
    <lineage>
        <taxon>Bacteria</taxon>
        <taxon>Pseudomonadati</taxon>
        <taxon>Pseudomonadota</taxon>
        <taxon>Alphaproteobacteria</taxon>
        <taxon>Rhodobacterales</taxon>
        <taxon>Paracoccaceae</taxon>
        <taxon>Marimonas</taxon>
    </lineage>
</organism>
<dbReference type="Proteomes" id="UP001226762">
    <property type="component" value="Unassembled WGS sequence"/>
</dbReference>
<reference evidence="2" key="2">
    <citation type="submission" date="2023-02" db="EMBL/GenBank/DDBJ databases">
        <title>'Rhodoalgimonas zhirmunskyi' gen. nov., isolated from a red alga.</title>
        <authorList>
            <person name="Nedashkovskaya O.I."/>
            <person name="Otstavnykh N.Y."/>
            <person name="Bystritskaya E.P."/>
            <person name="Balabanova L.A."/>
            <person name="Isaeva M.P."/>
        </authorList>
    </citation>
    <scope>NUCLEOTIDE SEQUENCE</scope>
    <source>
        <strain evidence="2">KCTC 52189</strain>
    </source>
</reference>
<accession>A0AAE4B365</accession>
<keyword evidence="1" id="KW-0175">Coiled coil</keyword>
<name>A0AAE4B365_9RHOB</name>
<evidence type="ECO:0000313" key="2">
    <source>
        <dbReference type="EMBL" id="MDQ2088972.1"/>
    </source>
</evidence>
<dbReference type="EMBL" id="JANHAX010000001">
    <property type="protein sequence ID" value="MDQ2088972.1"/>
    <property type="molecule type" value="Genomic_DNA"/>
</dbReference>
<gene>
    <name evidence="2" type="ORF">NO357_03535</name>
</gene>